<evidence type="ECO:0000313" key="2">
    <source>
        <dbReference type="Proteomes" id="UP001165121"/>
    </source>
</evidence>
<comment type="caution">
    <text evidence="1">The sequence shown here is derived from an EMBL/GenBank/DDBJ whole genome shotgun (WGS) entry which is preliminary data.</text>
</comment>
<dbReference type="Proteomes" id="UP001165121">
    <property type="component" value="Unassembled WGS sequence"/>
</dbReference>
<protein>
    <submittedName>
        <fullName evidence="1">Unnamed protein product</fullName>
    </submittedName>
</protein>
<keyword evidence="2" id="KW-1185">Reference proteome</keyword>
<gene>
    <name evidence="1" type="ORF">Pfra01_002888600</name>
</gene>
<name>A0A9W6YMY4_9STRA</name>
<evidence type="ECO:0000313" key="1">
    <source>
        <dbReference type="EMBL" id="GMF82511.1"/>
    </source>
</evidence>
<proteinExistence type="predicted"/>
<accession>A0A9W6YMY4</accession>
<organism evidence="1 2">
    <name type="scientific">Phytophthora fragariaefolia</name>
    <dbReference type="NCBI Taxonomy" id="1490495"/>
    <lineage>
        <taxon>Eukaryota</taxon>
        <taxon>Sar</taxon>
        <taxon>Stramenopiles</taxon>
        <taxon>Oomycota</taxon>
        <taxon>Peronosporomycetes</taxon>
        <taxon>Peronosporales</taxon>
        <taxon>Peronosporaceae</taxon>
        <taxon>Phytophthora</taxon>
    </lineage>
</organism>
<dbReference type="EMBL" id="BSXT01011515">
    <property type="protein sequence ID" value="GMF82511.1"/>
    <property type="molecule type" value="Genomic_DNA"/>
</dbReference>
<sequence length="124" mass="13397">MCVQSTYSSNQRVVVLDRFGLTGSGTSRLVQCAMDRLHCNRVRKARSGLAVHDAPHRLGQEHATHVAVPCGVVVAVELVDGDLGILDRGHGAWAHNLNKVVLGSCTWKLVLDTAEAWSEAREGT</sequence>
<dbReference type="AlphaFoldDB" id="A0A9W6YMY4"/>
<reference evidence="1" key="1">
    <citation type="submission" date="2023-04" db="EMBL/GenBank/DDBJ databases">
        <title>Phytophthora fragariaefolia NBRC 109709.</title>
        <authorList>
            <person name="Ichikawa N."/>
            <person name="Sato H."/>
            <person name="Tonouchi N."/>
        </authorList>
    </citation>
    <scope>NUCLEOTIDE SEQUENCE</scope>
    <source>
        <strain evidence="1">NBRC 109709</strain>
    </source>
</reference>